<evidence type="ECO:0000256" key="2">
    <source>
        <dbReference type="SAM" id="SignalP"/>
    </source>
</evidence>
<feature type="region of interest" description="Disordered" evidence="1">
    <location>
        <begin position="40"/>
        <end position="190"/>
    </location>
</feature>
<feature type="chain" id="PRO_5044365848" evidence="2">
    <location>
        <begin position="24"/>
        <end position="340"/>
    </location>
</feature>
<dbReference type="InterPro" id="IPR011990">
    <property type="entry name" value="TPR-like_helical_dom_sf"/>
</dbReference>
<evidence type="ECO:0000313" key="4">
    <source>
        <dbReference type="Proteomes" id="UP000058857"/>
    </source>
</evidence>
<keyword evidence="2" id="KW-0732">Signal</keyword>
<dbReference type="Proteomes" id="UP000058857">
    <property type="component" value="Chromosome 1"/>
</dbReference>
<dbReference type="SUPFAM" id="SSF48452">
    <property type="entry name" value="TPR-like"/>
    <property type="match status" value="1"/>
</dbReference>
<dbReference type="Pfam" id="PF13181">
    <property type="entry name" value="TPR_8"/>
    <property type="match status" value="1"/>
</dbReference>
<feature type="signal peptide" evidence="2">
    <location>
        <begin position="1"/>
        <end position="23"/>
    </location>
</feature>
<dbReference type="Gene3D" id="1.25.40.10">
    <property type="entry name" value="Tetratricopeptide repeat domain"/>
    <property type="match status" value="1"/>
</dbReference>
<feature type="compositionally biased region" description="Basic and acidic residues" evidence="1">
    <location>
        <begin position="105"/>
        <end position="118"/>
    </location>
</feature>
<proteinExistence type="predicted"/>
<sequence length="340" mass="38566">MKFSTAPIILIFSFMVVTSSSFADMPLPFPEELGFSETEMNATGTSEKNIPGVTKSNETKEVSEFVSKDTESEKVSTEDSFKPLQMEELKTTNAPSLDSTSLQKPSDRSKEEVAKLLEKTILPNSEKTSLKKKKDKKKEDPSESGYKKGLLRLRENQRNKAKSEFDQSSLQGKSANSSRLENARLTAESSNEVNAITEQIDSEDEKWKAVFEVARALRGNGKIAEAETQYLKIITEAPENFQSISLLSLGEMLSFTDRKDSARRYLLQLVKLLQQKPELDPKKDQLEKAVTLIARIYGDQGRYEEAENWAKTYLNRLNPDASEDSSFVKELKRILKRRYY</sequence>
<protein>
    <submittedName>
        <fullName evidence="3">Tetratricopeptide repeat domain protein</fullName>
    </submittedName>
</protein>
<dbReference type="AlphaFoldDB" id="A0A0E3BNW8"/>
<gene>
    <name evidence="3" type="ORF">LBBP_01548</name>
</gene>
<dbReference type="GeneID" id="61174352"/>
<name>A0A0E3BNW8_LEPBO</name>
<evidence type="ECO:0000256" key="1">
    <source>
        <dbReference type="SAM" id="MobiDB-lite"/>
    </source>
</evidence>
<accession>A0A0E3BNW8</accession>
<dbReference type="EMBL" id="CP012029">
    <property type="protein sequence ID" value="ALO25837.1"/>
    <property type="molecule type" value="Genomic_DNA"/>
</dbReference>
<feature type="compositionally biased region" description="Basic and acidic residues" evidence="1">
    <location>
        <begin position="57"/>
        <end position="90"/>
    </location>
</feature>
<dbReference type="RefSeq" id="WP_002722795.1">
    <property type="nucleotide sequence ID" value="NZ_CP012029.1"/>
</dbReference>
<organism evidence="3">
    <name type="scientific">Leptospira borgpetersenii serovar Ballum</name>
    <dbReference type="NCBI Taxonomy" id="280505"/>
    <lineage>
        <taxon>Bacteria</taxon>
        <taxon>Pseudomonadati</taxon>
        <taxon>Spirochaetota</taxon>
        <taxon>Spirochaetia</taxon>
        <taxon>Leptospirales</taxon>
        <taxon>Leptospiraceae</taxon>
        <taxon>Leptospira</taxon>
    </lineage>
</organism>
<dbReference type="PATRIC" id="fig|280505.15.peg.1511"/>
<reference evidence="3 4" key="1">
    <citation type="journal article" date="2015" name="PLoS Negl. Trop. Dis.">
        <title>Distribution of Plasmids in Distinct Leptospira Pathogenic Species.</title>
        <authorList>
            <person name="Wang Y."/>
            <person name="Zhuang X."/>
            <person name="Zhong Y."/>
            <person name="Zhang C."/>
            <person name="Zhang Y."/>
            <person name="Zeng L."/>
            <person name="Zhu Y."/>
            <person name="He P."/>
            <person name="Dong K."/>
            <person name="Pal U."/>
            <person name="Guo X."/>
            <person name="Qin J."/>
        </authorList>
    </citation>
    <scope>NUCLEOTIDE SEQUENCE [LARGE SCALE GENOMIC DNA]</scope>
    <source>
        <strain evidence="3 4">56604</strain>
    </source>
</reference>
<feature type="compositionally biased region" description="Polar residues" evidence="1">
    <location>
        <begin position="166"/>
        <end position="180"/>
    </location>
</feature>
<dbReference type="InterPro" id="IPR019734">
    <property type="entry name" value="TPR_rpt"/>
</dbReference>
<evidence type="ECO:0000313" key="3">
    <source>
        <dbReference type="EMBL" id="ALO25837.1"/>
    </source>
</evidence>
<feature type="compositionally biased region" description="Polar residues" evidence="1">
    <location>
        <begin position="91"/>
        <end position="104"/>
    </location>
</feature>
<feature type="compositionally biased region" description="Basic and acidic residues" evidence="1">
    <location>
        <begin position="152"/>
        <end position="165"/>
    </location>
</feature>